<comment type="function">
    <text evidence="1 13">Transfers the gamma-phosphate of ATP to the 4'-position of a tetraacyldisaccharide 1-phosphate intermediate (termed DS-1-P) to form tetraacyldisaccharide 1,4'-bis-phosphate (lipid IVA).</text>
</comment>
<evidence type="ECO:0000256" key="12">
    <source>
        <dbReference type="ARBA" id="ARBA00029757"/>
    </source>
</evidence>
<evidence type="ECO:0000256" key="1">
    <source>
        <dbReference type="ARBA" id="ARBA00002274"/>
    </source>
</evidence>
<dbReference type="InterPro" id="IPR003758">
    <property type="entry name" value="LpxK"/>
</dbReference>
<gene>
    <name evidence="13 14" type="primary">lpxK</name>
    <name evidence="14" type="ORF">LPTSP4_20430</name>
</gene>
<dbReference type="GO" id="GO:0005886">
    <property type="term" value="C:plasma membrane"/>
    <property type="evidence" value="ECO:0007669"/>
    <property type="project" value="TreeGrafter"/>
</dbReference>
<proteinExistence type="inferred from homology"/>
<dbReference type="GO" id="GO:0009029">
    <property type="term" value="F:lipid-A 4'-kinase activity"/>
    <property type="evidence" value="ECO:0007669"/>
    <property type="project" value="UniProtKB-UniRule"/>
</dbReference>
<dbReference type="InterPro" id="IPR027417">
    <property type="entry name" value="P-loop_NTPase"/>
</dbReference>
<dbReference type="NCBIfam" id="TIGR00682">
    <property type="entry name" value="lpxK"/>
    <property type="match status" value="1"/>
</dbReference>
<comment type="pathway">
    <text evidence="2 13">Glycolipid biosynthesis; lipid IV(A) biosynthesis; lipid IV(A) from (3R)-3-hydroxytetradecanoyl-[acyl-carrier-protein] and UDP-N-acetyl-alpha-D-glucosamine: step 6/6.</text>
</comment>
<evidence type="ECO:0000256" key="5">
    <source>
        <dbReference type="ARBA" id="ARBA00022516"/>
    </source>
</evidence>
<dbReference type="GO" id="GO:0005524">
    <property type="term" value="F:ATP binding"/>
    <property type="evidence" value="ECO:0007669"/>
    <property type="project" value="UniProtKB-UniRule"/>
</dbReference>
<protein>
    <recommendedName>
        <fullName evidence="4 13">Tetraacyldisaccharide 4'-kinase</fullName>
        <ecNumber evidence="3 13">2.7.1.130</ecNumber>
    </recommendedName>
    <alternativeName>
        <fullName evidence="12 13">Lipid A 4'-kinase</fullName>
    </alternativeName>
</protein>
<dbReference type="PANTHER" id="PTHR42724">
    <property type="entry name" value="TETRAACYLDISACCHARIDE 4'-KINASE"/>
    <property type="match status" value="1"/>
</dbReference>
<comment type="catalytic activity">
    <reaction evidence="13">
        <text>a lipid A disaccharide + ATP = a lipid IVA + ADP + H(+)</text>
        <dbReference type="Rhea" id="RHEA:67840"/>
        <dbReference type="ChEBI" id="CHEBI:15378"/>
        <dbReference type="ChEBI" id="CHEBI:30616"/>
        <dbReference type="ChEBI" id="CHEBI:176343"/>
        <dbReference type="ChEBI" id="CHEBI:176425"/>
        <dbReference type="ChEBI" id="CHEBI:456216"/>
        <dbReference type="EC" id="2.7.1.130"/>
    </reaction>
</comment>
<keyword evidence="6 13" id="KW-0441">Lipid A biosynthesis</keyword>
<evidence type="ECO:0000256" key="13">
    <source>
        <dbReference type="HAMAP-Rule" id="MF_00409"/>
    </source>
</evidence>
<dbReference type="HAMAP" id="MF_00409">
    <property type="entry name" value="LpxK"/>
    <property type="match status" value="1"/>
</dbReference>
<dbReference type="EMBL" id="BFBB01000005">
    <property type="protein sequence ID" value="GBF50517.1"/>
    <property type="molecule type" value="Genomic_DNA"/>
</dbReference>
<evidence type="ECO:0000256" key="8">
    <source>
        <dbReference type="ARBA" id="ARBA00022741"/>
    </source>
</evidence>
<comment type="similarity">
    <text evidence="13">Belongs to the LpxK family.</text>
</comment>
<evidence type="ECO:0000256" key="6">
    <source>
        <dbReference type="ARBA" id="ARBA00022556"/>
    </source>
</evidence>
<keyword evidence="15" id="KW-1185">Reference proteome</keyword>
<keyword evidence="10 13" id="KW-0067">ATP-binding</keyword>
<dbReference type="SUPFAM" id="SSF52540">
    <property type="entry name" value="P-loop containing nucleoside triphosphate hydrolases"/>
    <property type="match status" value="1"/>
</dbReference>
<evidence type="ECO:0000256" key="7">
    <source>
        <dbReference type="ARBA" id="ARBA00022679"/>
    </source>
</evidence>
<evidence type="ECO:0000256" key="3">
    <source>
        <dbReference type="ARBA" id="ARBA00012071"/>
    </source>
</evidence>
<dbReference type="Pfam" id="PF02606">
    <property type="entry name" value="LpxK"/>
    <property type="match status" value="1"/>
</dbReference>
<evidence type="ECO:0000313" key="14">
    <source>
        <dbReference type="EMBL" id="GBF50517.1"/>
    </source>
</evidence>
<dbReference type="EC" id="2.7.1.130" evidence="3 13"/>
<keyword evidence="5 13" id="KW-0444">Lipid biosynthesis</keyword>
<feature type="binding site" evidence="13">
    <location>
        <begin position="8"/>
        <end position="15"/>
    </location>
    <ligand>
        <name>ATP</name>
        <dbReference type="ChEBI" id="CHEBI:30616"/>
    </ligand>
</feature>
<evidence type="ECO:0000256" key="4">
    <source>
        <dbReference type="ARBA" id="ARBA00016436"/>
    </source>
</evidence>
<dbReference type="AlphaFoldDB" id="A0A2P2E0W0"/>
<keyword evidence="8 13" id="KW-0547">Nucleotide-binding</keyword>
<organism evidence="14 15">
    <name type="scientific">Leptospira ryugenii</name>
    <dbReference type="NCBI Taxonomy" id="1917863"/>
    <lineage>
        <taxon>Bacteria</taxon>
        <taxon>Pseudomonadati</taxon>
        <taxon>Spirochaetota</taxon>
        <taxon>Spirochaetia</taxon>
        <taxon>Leptospirales</taxon>
        <taxon>Leptospiraceae</taxon>
        <taxon>Leptospira</taxon>
    </lineage>
</organism>
<evidence type="ECO:0000256" key="9">
    <source>
        <dbReference type="ARBA" id="ARBA00022777"/>
    </source>
</evidence>
<keyword evidence="7 13" id="KW-0808">Transferase</keyword>
<dbReference type="GO" id="GO:0009244">
    <property type="term" value="P:lipopolysaccharide core region biosynthetic process"/>
    <property type="evidence" value="ECO:0007669"/>
    <property type="project" value="TreeGrafter"/>
</dbReference>
<dbReference type="GO" id="GO:0009245">
    <property type="term" value="P:lipid A biosynthetic process"/>
    <property type="evidence" value="ECO:0007669"/>
    <property type="project" value="UniProtKB-UniRule"/>
</dbReference>
<dbReference type="PANTHER" id="PTHR42724:SF1">
    <property type="entry name" value="TETRAACYLDISACCHARIDE 4'-KINASE, MITOCHONDRIAL-RELATED"/>
    <property type="match status" value="1"/>
</dbReference>
<name>A0A2P2E0W0_9LEPT</name>
<sequence>MISVGNLSVGGTGKTPFVQYLVHLLKTRYPKYHISILSRGYGAKASSEGKLVAVDDDPMVVGDEPLLHKQRFPWVQVLIGKHRYRVFQNLNKHLDPHHFVLLDDGFQHKAIVRNLDIVLLDSNAPLSNGYTIPLGKLREPVSSLQRADTLVFTKLNSINERLVNLLIPKLKAQFPSLPILYASSLYSYKRVLGDQDEFTTGVLICGVGNPESVFYGAKSLFPTSHIQTIYFPDHAHYEYEDLKKISENHSSYIPYLCTTKDWVKWSKKSAWMQHLKETNRTVFVLDYKVVLRDESTLVMQIDDLVSRHESKISLEETP</sequence>
<dbReference type="UniPathway" id="UPA00359">
    <property type="reaction ID" value="UER00482"/>
</dbReference>
<dbReference type="Proteomes" id="UP000245133">
    <property type="component" value="Unassembled WGS sequence"/>
</dbReference>
<evidence type="ECO:0000313" key="15">
    <source>
        <dbReference type="Proteomes" id="UP000245133"/>
    </source>
</evidence>
<comment type="caution">
    <text evidence="14">The sequence shown here is derived from an EMBL/GenBank/DDBJ whole genome shotgun (WGS) entry which is preliminary data.</text>
</comment>
<evidence type="ECO:0000256" key="11">
    <source>
        <dbReference type="ARBA" id="ARBA00023098"/>
    </source>
</evidence>
<keyword evidence="9 13" id="KW-0418">Kinase</keyword>
<keyword evidence="11 13" id="KW-0443">Lipid metabolism</keyword>
<reference evidence="14 15" key="1">
    <citation type="submission" date="2018-02" db="EMBL/GenBank/DDBJ databases">
        <title>Novel Leptospira species isolated from soil and water in Japan.</title>
        <authorList>
            <person name="Nakao R."/>
            <person name="Masuzawa T."/>
        </authorList>
    </citation>
    <scope>NUCLEOTIDE SEQUENCE [LARGE SCALE GENOMIC DNA]</scope>
    <source>
        <strain evidence="14 15">YH101</strain>
    </source>
</reference>
<evidence type="ECO:0000256" key="10">
    <source>
        <dbReference type="ARBA" id="ARBA00022840"/>
    </source>
</evidence>
<evidence type="ECO:0000256" key="2">
    <source>
        <dbReference type="ARBA" id="ARBA00004870"/>
    </source>
</evidence>
<accession>A0A2P2E0W0</accession>